<sequence length="218" mass="24055">MEIKYTKIFINNEWHQSVSGKKFSTFNPAKGEKICEVEEGDKADIDLAVKAALSAFKLGSPWRTMNASERGRLLHKLADLIERDFEYIANLETFNNGMLVTDSRMCVHVSINIIRYYGDYADKIHGKTIPMDGDYFAFTRIEPIGVCGQILPWNVPLLMAAMKISPALCCGNTIVMKPAEQTPLTALYLASLVKEAGFPPGTFNCVPGYGHTAGAALV</sequence>
<gene>
    <name evidence="2" type="ORF">B4U79_05619</name>
</gene>
<accession>A0A443QCY7</accession>
<dbReference type="PANTHER" id="PTHR11699">
    <property type="entry name" value="ALDEHYDE DEHYDROGENASE-RELATED"/>
    <property type="match status" value="1"/>
</dbReference>
<dbReference type="InterPro" id="IPR016161">
    <property type="entry name" value="Ald_DH/histidinol_DH"/>
</dbReference>
<dbReference type="Pfam" id="PF00171">
    <property type="entry name" value="Aldedh"/>
    <property type="match status" value="1"/>
</dbReference>
<dbReference type="GO" id="GO:0016491">
    <property type="term" value="F:oxidoreductase activity"/>
    <property type="evidence" value="ECO:0007669"/>
    <property type="project" value="InterPro"/>
</dbReference>
<dbReference type="AlphaFoldDB" id="A0A443QCY7"/>
<dbReference type="OrthoDB" id="310895at2759"/>
<reference evidence="2 3" key="1">
    <citation type="journal article" date="2018" name="Gigascience">
        <title>Genomes of trombidid mites reveal novel predicted allergens and laterally-transferred genes associated with secondary metabolism.</title>
        <authorList>
            <person name="Dong X."/>
            <person name="Chaisiri K."/>
            <person name="Xia D."/>
            <person name="Armstrong S.D."/>
            <person name="Fang Y."/>
            <person name="Donnelly M.J."/>
            <person name="Kadowaki T."/>
            <person name="McGarry J.W."/>
            <person name="Darby A.C."/>
            <person name="Makepeace B.L."/>
        </authorList>
    </citation>
    <scope>NUCLEOTIDE SEQUENCE [LARGE SCALE GENOMIC DNA]</scope>
    <source>
        <strain evidence="2">UoL-WK</strain>
    </source>
</reference>
<evidence type="ECO:0000313" key="2">
    <source>
        <dbReference type="EMBL" id="RWS00878.1"/>
    </source>
</evidence>
<protein>
    <submittedName>
        <fullName evidence="2">Retinal dehydrogenase 1-like protein</fullName>
    </submittedName>
</protein>
<evidence type="ECO:0000259" key="1">
    <source>
        <dbReference type="Pfam" id="PF00171"/>
    </source>
</evidence>
<name>A0A443QCY7_9ACAR</name>
<dbReference type="InterPro" id="IPR016162">
    <property type="entry name" value="Ald_DH_N"/>
</dbReference>
<feature type="domain" description="Aldehyde dehydrogenase" evidence="1">
    <location>
        <begin position="14"/>
        <end position="218"/>
    </location>
</feature>
<proteinExistence type="predicted"/>
<dbReference type="InterPro" id="IPR015590">
    <property type="entry name" value="Aldehyde_DH_dom"/>
</dbReference>
<dbReference type="FunFam" id="3.40.605.10:FF:000050">
    <property type="entry name" value="Aldehyde dehydrogenase, mitochondrial"/>
    <property type="match status" value="1"/>
</dbReference>
<dbReference type="Proteomes" id="UP000285301">
    <property type="component" value="Unassembled WGS sequence"/>
</dbReference>
<evidence type="ECO:0000313" key="3">
    <source>
        <dbReference type="Proteomes" id="UP000285301"/>
    </source>
</evidence>
<dbReference type="EMBL" id="NCKU01010309">
    <property type="protein sequence ID" value="RWS00878.1"/>
    <property type="molecule type" value="Genomic_DNA"/>
</dbReference>
<keyword evidence="3" id="KW-1185">Reference proteome</keyword>
<dbReference type="Gene3D" id="3.40.605.10">
    <property type="entry name" value="Aldehyde Dehydrogenase, Chain A, domain 1"/>
    <property type="match status" value="1"/>
</dbReference>
<organism evidence="2 3">
    <name type="scientific">Dinothrombium tinctorium</name>
    <dbReference type="NCBI Taxonomy" id="1965070"/>
    <lineage>
        <taxon>Eukaryota</taxon>
        <taxon>Metazoa</taxon>
        <taxon>Ecdysozoa</taxon>
        <taxon>Arthropoda</taxon>
        <taxon>Chelicerata</taxon>
        <taxon>Arachnida</taxon>
        <taxon>Acari</taxon>
        <taxon>Acariformes</taxon>
        <taxon>Trombidiformes</taxon>
        <taxon>Prostigmata</taxon>
        <taxon>Anystina</taxon>
        <taxon>Parasitengona</taxon>
        <taxon>Trombidioidea</taxon>
        <taxon>Trombidiidae</taxon>
        <taxon>Dinothrombium</taxon>
    </lineage>
</organism>
<dbReference type="SUPFAM" id="SSF53720">
    <property type="entry name" value="ALDH-like"/>
    <property type="match status" value="1"/>
</dbReference>
<comment type="caution">
    <text evidence="2">The sequence shown here is derived from an EMBL/GenBank/DDBJ whole genome shotgun (WGS) entry which is preliminary data.</text>
</comment>
<feature type="non-terminal residue" evidence="2">
    <location>
        <position position="218"/>
    </location>
</feature>
<dbReference type="STRING" id="1965070.A0A443QCY7"/>